<dbReference type="GeneID" id="68112977"/>
<dbReference type="VEuPathDB" id="AmoebaDB:NfTy_045380"/>
<protein>
    <submittedName>
        <fullName evidence="1">Uncharacterized protein</fullName>
    </submittedName>
</protein>
<comment type="caution">
    <text evidence="1">The sequence shown here is derived from an EMBL/GenBank/DDBJ whole genome shotgun (WGS) entry which is preliminary data.</text>
</comment>
<evidence type="ECO:0000313" key="2">
    <source>
        <dbReference type="Proteomes" id="UP000444721"/>
    </source>
</evidence>
<gene>
    <name evidence="1" type="ORF">FDP41_005759</name>
</gene>
<name>A0A6A5BJJ8_NAEFO</name>
<dbReference type="AlphaFoldDB" id="A0A6A5BJJ8"/>
<dbReference type="RefSeq" id="XP_044559719.1">
    <property type="nucleotide sequence ID" value="XM_044709318.1"/>
</dbReference>
<evidence type="ECO:0000313" key="1">
    <source>
        <dbReference type="EMBL" id="KAF0975006.1"/>
    </source>
</evidence>
<sequence>MLSANGTPRDLLSLIALEISLLRKKSKMKISDIYCGTMFTTDIVDIIQSSIGKLEDIGHVYSCVGLDSITFEQSLHILDKMYDIEAILKSSNTSKTDLYHSIQHIFPTRRRVVGLVASHLETTKSLDIEESFRTKREEFVVRWKKMY</sequence>
<accession>A0A6A5BJJ8</accession>
<dbReference type="EMBL" id="VFQX01000048">
    <property type="protein sequence ID" value="KAF0975006.1"/>
    <property type="molecule type" value="Genomic_DNA"/>
</dbReference>
<dbReference type="Proteomes" id="UP000444721">
    <property type="component" value="Unassembled WGS sequence"/>
</dbReference>
<reference evidence="1 2" key="1">
    <citation type="journal article" date="2019" name="Sci. Rep.">
        <title>Nanopore sequencing improves the draft genome of the human pathogenic amoeba Naegleria fowleri.</title>
        <authorList>
            <person name="Liechti N."/>
            <person name="Schurch N."/>
            <person name="Bruggmann R."/>
            <person name="Wittwer M."/>
        </authorList>
    </citation>
    <scope>NUCLEOTIDE SEQUENCE [LARGE SCALE GENOMIC DNA]</scope>
    <source>
        <strain evidence="1 2">ATCC 30894</strain>
    </source>
</reference>
<dbReference type="VEuPathDB" id="AmoebaDB:FDP41_005759"/>
<organism evidence="1 2">
    <name type="scientific">Naegleria fowleri</name>
    <name type="common">Brain eating amoeba</name>
    <dbReference type="NCBI Taxonomy" id="5763"/>
    <lineage>
        <taxon>Eukaryota</taxon>
        <taxon>Discoba</taxon>
        <taxon>Heterolobosea</taxon>
        <taxon>Tetramitia</taxon>
        <taxon>Eutetramitia</taxon>
        <taxon>Vahlkampfiidae</taxon>
        <taxon>Naegleria</taxon>
    </lineage>
</organism>
<proteinExistence type="predicted"/>
<keyword evidence="2" id="KW-1185">Reference proteome</keyword>
<dbReference type="VEuPathDB" id="AmoebaDB:NF0051090"/>